<proteinExistence type="predicted"/>
<sequence length="262" mass="28416">MIRVIEQPQRNSVADVVSIHSKRYVVANFATHFKASVVVSAGASSVILATNLAGMGDMLVLFILGALAGLLPDLDADKSRSLNSLFSIFALCSAIGLPLTVEFNSLTTIWLSGFGVYLLFMYALKPLFESYTIHRGASHSLLSVIMFAIIAVNIALYLGKALPFALLCGVMVIFGMLTHLILDECYAVDINNNELKASFGSALKPVATSAPLASMLQLGVVVLGGYLLLPHYEEIPQVIQHWQNRLANLPLLPDMDALKQFY</sequence>
<feature type="transmembrane region" description="Helical" evidence="1">
    <location>
        <begin position="164"/>
        <end position="182"/>
    </location>
</feature>
<dbReference type="GO" id="GO:0016787">
    <property type="term" value="F:hydrolase activity"/>
    <property type="evidence" value="ECO:0007669"/>
    <property type="project" value="UniProtKB-KW"/>
</dbReference>
<dbReference type="Proteomes" id="UP000292345">
    <property type="component" value="Unassembled WGS sequence"/>
</dbReference>
<feature type="transmembrane region" description="Helical" evidence="1">
    <location>
        <begin position="140"/>
        <end position="158"/>
    </location>
</feature>
<dbReference type="AlphaFoldDB" id="A0A4Q7E6G0"/>
<keyword evidence="1" id="KW-0472">Membrane</keyword>
<name>A0A4Q7E6G0_9GAMM</name>
<dbReference type="EMBL" id="PPUZ01000043">
    <property type="protein sequence ID" value="RZM77585.1"/>
    <property type="molecule type" value="Genomic_DNA"/>
</dbReference>
<feature type="transmembrane region" description="Helical" evidence="1">
    <location>
        <begin position="82"/>
        <end position="101"/>
    </location>
</feature>
<gene>
    <name evidence="2" type="ORF">C3B51_16180</name>
</gene>
<keyword evidence="1" id="KW-1133">Transmembrane helix</keyword>
<reference evidence="2 3" key="1">
    <citation type="submission" date="2018-01" db="EMBL/GenBank/DDBJ databases">
        <title>Co-occurrence of chitin degradation, pigmentation and bioactivity in marine Pseudoalteromonas.</title>
        <authorList>
            <person name="Paulsen S."/>
            <person name="Gram L."/>
            <person name="Machado H."/>
        </authorList>
    </citation>
    <scope>NUCLEOTIDE SEQUENCE [LARGE SCALE GENOMIC DNA]</scope>
    <source>
        <strain evidence="2 3">S1946</strain>
    </source>
</reference>
<evidence type="ECO:0000313" key="3">
    <source>
        <dbReference type="Proteomes" id="UP000292345"/>
    </source>
</evidence>
<dbReference type="Pfam" id="PF04307">
    <property type="entry name" value="YdjM"/>
    <property type="match status" value="1"/>
</dbReference>
<evidence type="ECO:0000313" key="2">
    <source>
        <dbReference type="EMBL" id="RZM77585.1"/>
    </source>
</evidence>
<feature type="transmembrane region" description="Helical" evidence="1">
    <location>
        <begin position="107"/>
        <end position="128"/>
    </location>
</feature>
<organism evidence="2 3">
    <name type="scientific">Pseudoalteromonas rubra</name>
    <dbReference type="NCBI Taxonomy" id="43658"/>
    <lineage>
        <taxon>Bacteria</taxon>
        <taxon>Pseudomonadati</taxon>
        <taxon>Pseudomonadota</taxon>
        <taxon>Gammaproteobacteria</taxon>
        <taxon>Alteromonadales</taxon>
        <taxon>Pseudoalteromonadaceae</taxon>
        <taxon>Pseudoalteromonas</taxon>
    </lineage>
</organism>
<comment type="caution">
    <text evidence="2">The sequence shown here is derived from an EMBL/GenBank/DDBJ whole genome shotgun (WGS) entry which is preliminary data.</text>
</comment>
<evidence type="ECO:0000256" key="1">
    <source>
        <dbReference type="SAM" id="Phobius"/>
    </source>
</evidence>
<dbReference type="InterPro" id="IPR007404">
    <property type="entry name" value="YdjM-like"/>
</dbReference>
<keyword evidence="2" id="KW-0378">Hydrolase</keyword>
<feature type="transmembrane region" description="Helical" evidence="1">
    <location>
        <begin position="46"/>
        <end position="70"/>
    </location>
</feature>
<accession>A0A4Q7E6G0</accession>
<protein>
    <submittedName>
        <fullName evidence="2">Metal-dependent hydrolase</fullName>
    </submittedName>
</protein>
<keyword evidence="1" id="KW-0812">Transmembrane</keyword>